<dbReference type="CDD" id="cd08991">
    <property type="entry name" value="GH43_HoAraf43-like"/>
    <property type="match status" value="1"/>
</dbReference>
<organism evidence="10">
    <name type="scientific">Nakamurella sp. A5-74</name>
    <dbReference type="NCBI Taxonomy" id="3158264"/>
    <lineage>
        <taxon>Bacteria</taxon>
        <taxon>Bacillati</taxon>
        <taxon>Actinomycetota</taxon>
        <taxon>Actinomycetes</taxon>
        <taxon>Nakamurellales</taxon>
        <taxon>Nakamurellaceae</taxon>
        <taxon>Nakamurella</taxon>
    </lineage>
</organism>
<dbReference type="GO" id="GO:0004553">
    <property type="term" value="F:hydrolase activity, hydrolyzing O-glycosyl compounds"/>
    <property type="evidence" value="ECO:0007669"/>
    <property type="project" value="InterPro"/>
</dbReference>
<evidence type="ECO:0000256" key="9">
    <source>
        <dbReference type="SAM" id="MobiDB-lite"/>
    </source>
</evidence>
<proteinExistence type="inferred from homology"/>
<dbReference type="AlphaFoldDB" id="A0AAU8DM41"/>
<dbReference type="RefSeq" id="WP_353648960.1">
    <property type="nucleotide sequence ID" value="NZ_CP159218.1"/>
</dbReference>
<evidence type="ECO:0000256" key="5">
    <source>
        <dbReference type="ARBA" id="ARBA00023295"/>
    </source>
</evidence>
<keyword evidence="2" id="KW-0858">Xylan degradation</keyword>
<feature type="region of interest" description="Disordered" evidence="9">
    <location>
        <begin position="288"/>
        <end position="311"/>
    </location>
</feature>
<feature type="site" description="Important for catalytic activity, responsible for pKa modulation of the active site Glu and correct orientation of both the proton donor and substrate" evidence="7">
    <location>
        <position position="121"/>
    </location>
</feature>
<evidence type="ECO:0000256" key="3">
    <source>
        <dbReference type="ARBA" id="ARBA00022801"/>
    </source>
</evidence>
<dbReference type="Gene3D" id="2.115.10.20">
    <property type="entry name" value="Glycosyl hydrolase domain, family 43"/>
    <property type="match status" value="1"/>
</dbReference>
<evidence type="ECO:0000256" key="4">
    <source>
        <dbReference type="ARBA" id="ARBA00023277"/>
    </source>
</evidence>
<name>A0AAU8DM41_9ACTN</name>
<dbReference type="InterPro" id="IPR052176">
    <property type="entry name" value="Glycosyl_Hydrlase_43_Enz"/>
</dbReference>
<dbReference type="SUPFAM" id="SSF75005">
    <property type="entry name" value="Arabinanase/levansucrase/invertase"/>
    <property type="match status" value="1"/>
</dbReference>
<sequence>MNPSYPGYFADPFVTRDADGTYYAYGTAPAAHQPRVFPVLSSVDLRSWQPHDNALVRPDDDLGDAFWAPEVVWAQGLWWMYYSVGRDIVGHHLRVASAVGPLGPFTDLGINLTPDELFAIDGHPFRDRDGRRYLYYARDVLEDARPGTHLAVAPLRADMTGLDGPAVPVLQPSADWQIYQRDRLMYGRTLDWHTLEGPSVVWSSGRYWLTYSAGNWTNESYRVSWAVADHPLGPWTAAPDTAPPLLATTDDLIGPGHNSIVAAPDGHHEIVFHAWDHGRTRRQMHTRPIRFSPTSPFVDHHDTRPILEGSA</sequence>
<dbReference type="Pfam" id="PF04616">
    <property type="entry name" value="Glyco_hydro_43"/>
    <property type="match status" value="1"/>
</dbReference>
<dbReference type="PANTHER" id="PTHR43772:SF2">
    <property type="entry name" value="PUTATIVE (AFU_ORTHOLOGUE AFUA_2G04480)-RELATED"/>
    <property type="match status" value="1"/>
</dbReference>
<feature type="active site" description="Proton donor" evidence="6">
    <location>
        <position position="196"/>
    </location>
</feature>
<comment type="similarity">
    <text evidence="1 8">Belongs to the glycosyl hydrolase 43 family.</text>
</comment>
<reference evidence="10" key="1">
    <citation type="submission" date="2024-05" db="EMBL/GenBank/DDBJ databases">
        <authorList>
            <person name="Cai S.Y."/>
            <person name="Jin L.M."/>
            <person name="Li H.R."/>
        </authorList>
    </citation>
    <scope>NUCLEOTIDE SEQUENCE</scope>
    <source>
        <strain evidence="10">A5-74</strain>
    </source>
</reference>
<gene>
    <name evidence="10" type="ORF">ABLG96_19425</name>
</gene>
<keyword evidence="2" id="KW-0624">Polysaccharide degradation</keyword>
<dbReference type="GO" id="GO:0045493">
    <property type="term" value="P:xylan catabolic process"/>
    <property type="evidence" value="ECO:0007669"/>
    <property type="project" value="UniProtKB-KW"/>
</dbReference>
<accession>A0AAU8DM41</accession>
<evidence type="ECO:0000313" key="10">
    <source>
        <dbReference type="EMBL" id="XCG63345.1"/>
    </source>
</evidence>
<evidence type="ECO:0000256" key="1">
    <source>
        <dbReference type="ARBA" id="ARBA00009865"/>
    </source>
</evidence>
<evidence type="ECO:0000256" key="8">
    <source>
        <dbReference type="RuleBase" id="RU361187"/>
    </source>
</evidence>
<dbReference type="InterPro" id="IPR006710">
    <property type="entry name" value="Glyco_hydro_43"/>
</dbReference>
<protein>
    <submittedName>
        <fullName evidence="10">Glycoside hydrolase family 43 protein</fullName>
    </submittedName>
</protein>
<dbReference type="InterPro" id="IPR023296">
    <property type="entry name" value="Glyco_hydro_beta-prop_sf"/>
</dbReference>
<dbReference type="PANTHER" id="PTHR43772">
    <property type="entry name" value="ENDO-1,4-BETA-XYLANASE"/>
    <property type="match status" value="1"/>
</dbReference>
<keyword evidence="4" id="KW-0119">Carbohydrate metabolism</keyword>
<keyword evidence="5 8" id="KW-0326">Glycosidase</keyword>
<feature type="active site" description="Proton acceptor" evidence="6">
    <location>
        <position position="11"/>
    </location>
</feature>
<evidence type="ECO:0000256" key="6">
    <source>
        <dbReference type="PIRSR" id="PIRSR606710-1"/>
    </source>
</evidence>
<dbReference type="EMBL" id="CP159218">
    <property type="protein sequence ID" value="XCG63345.1"/>
    <property type="molecule type" value="Genomic_DNA"/>
</dbReference>
<keyword evidence="3 8" id="KW-0378">Hydrolase</keyword>
<evidence type="ECO:0000256" key="2">
    <source>
        <dbReference type="ARBA" id="ARBA00022651"/>
    </source>
</evidence>
<evidence type="ECO:0000256" key="7">
    <source>
        <dbReference type="PIRSR" id="PIRSR606710-2"/>
    </source>
</evidence>